<evidence type="ECO:0000313" key="2">
    <source>
        <dbReference type="Proteomes" id="UP000286268"/>
    </source>
</evidence>
<dbReference type="InterPro" id="IPR055629">
    <property type="entry name" value="DUF7205"/>
</dbReference>
<name>A0A410DVL9_9CLOT</name>
<evidence type="ECO:0000313" key="1">
    <source>
        <dbReference type="EMBL" id="QAA33134.1"/>
    </source>
</evidence>
<dbReference type="AlphaFoldDB" id="A0A410DVL9"/>
<reference evidence="1 2" key="1">
    <citation type="submission" date="2018-01" db="EMBL/GenBank/DDBJ databases">
        <title>Genome Sequencing and Assembly of Anaerobacter polyendosporus strain CT4.</title>
        <authorList>
            <person name="Tachaapaikoon C."/>
            <person name="Sutheeworapong S."/>
            <person name="Jenjaroenpun P."/>
            <person name="Wongsurawat T."/>
            <person name="Nookeaw I."/>
            <person name="Cheawchanlertfa P."/>
            <person name="Kosugi A."/>
            <person name="Cheevadhanarak S."/>
            <person name="Ratanakhanokchai K."/>
        </authorList>
    </citation>
    <scope>NUCLEOTIDE SEQUENCE [LARGE SCALE GENOMIC DNA]</scope>
    <source>
        <strain evidence="1 2">CT4</strain>
    </source>
</reference>
<gene>
    <name evidence="1" type="ORF">C1I91_16650</name>
</gene>
<keyword evidence="2" id="KW-1185">Reference proteome</keyword>
<dbReference type="EMBL" id="CP025746">
    <property type="protein sequence ID" value="QAA33134.1"/>
    <property type="molecule type" value="Genomic_DNA"/>
</dbReference>
<dbReference type="Pfam" id="PF23835">
    <property type="entry name" value="DUF7205"/>
    <property type="match status" value="1"/>
</dbReference>
<dbReference type="Proteomes" id="UP000286268">
    <property type="component" value="Chromosome"/>
</dbReference>
<organism evidence="1 2">
    <name type="scientific">Clostridium manihotivorum</name>
    <dbReference type="NCBI Taxonomy" id="2320868"/>
    <lineage>
        <taxon>Bacteria</taxon>
        <taxon>Bacillati</taxon>
        <taxon>Bacillota</taxon>
        <taxon>Clostridia</taxon>
        <taxon>Eubacteriales</taxon>
        <taxon>Clostridiaceae</taxon>
        <taxon>Clostridium</taxon>
    </lineage>
</organism>
<sequence length="106" mass="12190">MAYEKLYLSKHGEKFNGYIGTPTGLFIYDGQELCVGDTVIFNYYEDNHDILSGVITNSGNRFKIDDDYEVSDLQFKSIISDYMDLKQGDRVGTYKQFEVKIFNEGV</sequence>
<proteinExistence type="predicted"/>
<protein>
    <submittedName>
        <fullName evidence="1">Uncharacterized protein</fullName>
    </submittedName>
</protein>
<accession>A0A410DVL9</accession>
<dbReference type="RefSeq" id="WP_128213862.1">
    <property type="nucleotide sequence ID" value="NZ_CP025746.1"/>
</dbReference>
<dbReference type="KEGG" id="cmah:C1I91_16650"/>